<name>A0A412DDI8_BACSE</name>
<keyword evidence="1" id="KW-0472">Membrane</keyword>
<feature type="transmembrane region" description="Helical" evidence="1">
    <location>
        <begin position="46"/>
        <end position="64"/>
    </location>
</feature>
<dbReference type="AlphaFoldDB" id="A0A412DDI8"/>
<proteinExistence type="predicted"/>
<organism evidence="2 5">
    <name type="scientific">Bacteroides stercoris</name>
    <dbReference type="NCBI Taxonomy" id="46506"/>
    <lineage>
        <taxon>Bacteria</taxon>
        <taxon>Pseudomonadati</taxon>
        <taxon>Bacteroidota</taxon>
        <taxon>Bacteroidia</taxon>
        <taxon>Bacteroidales</taxon>
        <taxon>Bacteroidaceae</taxon>
        <taxon>Bacteroides</taxon>
    </lineage>
</organism>
<keyword evidence="1" id="KW-0812">Transmembrane</keyword>
<accession>A0A412DDI8</accession>
<gene>
    <name evidence="4" type="ORF">DW668_05260</name>
    <name evidence="3" type="ORF">DW853_15840</name>
    <name evidence="2" type="ORF">DWY65_14625</name>
</gene>
<dbReference type="EMBL" id="QSHQ01000048">
    <property type="protein sequence ID" value="RHC25721.1"/>
    <property type="molecule type" value="Genomic_DNA"/>
</dbReference>
<evidence type="ECO:0000256" key="1">
    <source>
        <dbReference type="SAM" id="Phobius"/>
    </source>
</evidence>
<dbReference type="EMBL" id="QRTW01000036">
    <property type="protein sequence ID" value="RGR09594.1"/>
    <property type="molecule type" value="Genomic_DNA"/>
</dbReference>
<evidence type="ECO:0000313" key="5">
    <source>
        <dbReference type="Proteomes" id="UP000283310"/>
    </source>
</evidence>
<sequence length="81" mass="9096">MITKLIEPENSPNVMNKKGLSRLCSCFCLFAHRGICYGIACGGVLFLAIFVAVFGFPVWVAELFEKRMEARRKNRVVNAGR</sequence>
<dbReference type="Proteomes" id="UP000283310">
    <property type="component" value="Unassembled WGS sequence"/>
</dbReference>
<evidence type="ECO:0000313" key="4">
    <source>
        <dbReference type="EMBL" id="RHF76729.1"/>
    </source>
</evidence>
<keyword evidence="1" id="KW-1133">Transmembrane helix</keyword>
<comment type="caution">
    <text evidence="2">The sequence shown here is derived from an EMBL/GenBank/DDBJ whole genome shotgun (WGS) entry which is preliminary data.</text>
</comment>
<evidence type="ECO:0000313" key="2">
    <source>
        <dbReference type="EMBL" id="RGR09594.1"/>
    </source>
</evidence>
<evidence type="ECO:0000313" key="6">
    <source>
        <dbReference type="Proteomes" id="UP000283762"/>
    </source>
</evidence>
<evidence type="ECO:0000313" key="3">
    <source>
        <dbReference type="EMBL" id="RHC25721.1"/>
    </source>
</evidence>
<evidence type="ECO:0000313" key="7">
    <source>
        <dbReference type="Proteomes" id="UP000285305"/>
    </source>
</evidence>
<dbReference type="Proteomes" id="UP000283762">
    <property type="component" value="Unassembled WGS sequence"/>
</dbReference>
<dbReference type="EMBL" id="QRHJ01000010">
    <property type="protein sequence ID" value="RHF76729.1"/>
    <property type="molecule type" value="Genomic_DNA"/>
</dbReference>
<dbReference type="Proteomes" id="UP000285305">
    <property type="component" value="Unassembled WGS sequence"/>
</dbReference>
<protein>
    <submittedName>
        <fullName evidence="2">Uncharacterized protein</fullName>
    </submittedName>
</protein>
<reference evidence="5 6" key="1">
    <citation type="submission" date="2018-08" db="EMBL/GenBank/DDBJ databases">
        <title>A genome reference for cultivated species of the human gut microbiota.</title>
        <authorList>
            <person name="Zou Y."/>
            <person name="Xue W."/>
            <person name="Luo G."/>
        </authorList>
    </citation>
    <scope>NUCLEOTIDE SEQUENCE [LARGE SCALE GENOMIC DNA]</scope>
    <source>
        <strain evidence="2 5">AF26-20BH</strain>
        <strain evidence="4 6">AM25-16</strain>
        <strain evidence="3 7">AM36-9BH</strain>
    </source>
</reference>